<dbReference type="Proteomes" id="UP000184251">
    <property type="component" value="Unassembled WGS sequence"/>
</dbReference>
<gene>
    <name evidence="2" type="ORF">SAMN02746064_02039</name>
</gene>
<evidence type="ECO:0000259" key="1">
    <source>
        <dbReference type="Pfam" id="PF04991"/>
    </source>
</evidence>
<keyword evidence="3" id="KW-1185">Reference proteome</keyword>
<dbReference type="GO" id="GO:0016740">
    <property type="term" value="F:transferase activity"/>
    <property type="evidence" value="ECO:0007669"/>
    <property type="project" value="UniProtKB-KW"/>
</dbReference>
<protein>
    <submittedName>
        <fullName evidence="2">Lipopolysaccharide cholinephosphotransferase</fullName>
    </submittedName>
</protein>
<dbReference type="PANTHER" id="PTHR43404">
    <property type="entry name" value="LIPOPOLYSACCHARIDE CHOLINEPHOSPHOTRANSFERASE LICD"/>
    <property type="match status" value="1"/>
</dbReference>
<dbReference type="Pfam" id="PF04991">
    <property type="entry name" value="LicD"/>
    <property type="match status" value="1"/>
</dbReference>
<evidence type="ECO:0000313" key="2">
    <source>
        <dbReference type="EMBL" id="SHF17175.1"/>
    </source>
</evidence>
<keyword evidence="2" id="KW-0808">Transferase</keyword>
<sequence>MTMKKLDIDRLHQILLEALKEVHRICLKYDIKYYMVGGSLIGAVRHKGFVPWDADIDLAMMRSDYDKFLSVCEYELSGKYFLQNYHTDVDFSPPISRLCVQGTYVCEHFFRHLKFNKGAYLDVFSLDNIPNELVLRDKQKKRLEMIDKLMIYKLCIVYDKGILNSKLIAKKIIQLFMIPLSLSFFQRNREKEMTKYNIDEETEYVCQTAIKYGYDRGTHLRSTFGDPVLMEFEGEKYYVPHDWDSYLKTTYGDYMKLPPIEERKPVYDVYEL</sequence>
<name>A0A1M4ZGS0_9FIRM</name>
<dbReference type="EMBL" id="FQTU01000017">
    <property type="protein sequence ID" value="SHF17175.1"/>
    <property type="molecule type" value="Genomic_DNA"/>
</dbReference>
<dbReference type="RefSeq" id="WP_073271673.1">
    <property type="nucleotide sequence ID" value="NZ_FQTU01000017.1"/>
</dbReference>
<dbReference type="GO" id="GO:0009100">
    <property type="term" value="P:glycoprotein metabolic process"/>
    <property type="evidence" value="ECO:0007669"/>
    <property type="project" value="UniProtKB-ARBA"/>
</dbReference>
<feature type="domain" description="LicD/FKTN/FKRP nucleotidyltransferase" evidence="1">
    <location>
        <begin position="26"/>
        <end position="252"/>
    </location>
</feature>
<dbReference type="OrthoDB" id="9786100at2"/>
<evidence type="ECO:0000313" key="3">
    <source>
        <dbReference type="Proteomes" id="UP000184251"/>
    </source>
</evidence>
<dbReference type="InterPro" id="IPR052942">
    <property type="entry name" value="LPS_cholinephosphotransferase"/>
</dbReference>
<dbReference type="STRING" id="1120975.SAMN02746064_02039"/>
<dbReference type="AlphaFoldDB" id="A0A1M4ZGS0"/>
<organism evidence="2 3">
    <name type="scientific">Alkalibacter saccharofermentans DSM 14828</name>
    <dbReference type="NCBI Taxonomy" id="1120975"/>
    <lineage>
        <taxon>Bacteria</taxon>
        <taxon>Bacillati</taxon>
        <taxon>Bacillota</taxon>
        <taxon>Clostridia</taxon>
        <taxon>Eubacteriales</taxon>
        <taxon>Eubacteriaceae</taxon>
        <taxon>Alkalibacter</taxon>
    </lineage>
</organism>
<dbReference type="PANTHER" id="PTHR43404:SF2">
    <property type="entry name" value="LIPOPOLYSACCHARIDE CHOLINEPHOSPHOTRANSFERASE LICD"/>
    <property type="match status" value="1"/>
</dbReference>
<accession>A0A1M4ZGS0</accession>
<reference evidence="2 3" key="1">
    <citation type="submission" date="2016-11" db="EMBL/GenBank/DDBJ databases">
        <authorList>
            <person name="Jaros S."/>
            <person name="Januszkiewicz K."/>
            <person name="Wedrychowicz H."/>
        </authorList>
    </citation>
    <scope>NUCLEOTIDE SEQUENCE [LARGE SCALE GENOMIC DNA]</scope>
    <source>
        <strain evidence="2 3">DSM 14828</strain>
    </source>
</reference>
<dbReference type="InterPro" id="IPR007074">
    <property type="entry name" value="LicD/FKTN/FKRP_NTP_transf"/>
</dbReference>
<proteinExistence type="predicted"/>